<protein>
    <submittedName>
        <fullName evidence="2">Uncharacterized protein</fullName>
    </submittedName>
</protein>
<reference evidence="2 3" key="1">
    <citation type="journal article" date="2023" name="G3 (Bethesda)">
        <title>A chromosome-level genome assembly of Zasmidium syzygii isolated from banana leaves.</title>
        <authorList>
            <person name="van Westerhoven A.C."/>
            <person name="Mehrabi R."/>
            <person name="Talebi R."/>
            <person name="Steentjes M.B.F."/>
            <person name="Corcolon B."/>
            <person name="Chong P.A."/>
            <person name="Kema G.H.J."/>
            <person name="Seidl M.F."/>
        </authorList>
    </citation>
    <scope>NUCLEOTIDE SEQUENCE [LARGE SCALE GENOMIC DNA]</scope>
    <source>
        <strain evidence="2 3">P124</strain>
    </source>
</reference>
<sequence length="159" mass="17786">MQELTNFDDSRRTEMATQPTPDLTGLGEEITDIVKQYLARVEKQKATEAEAKEAEEPDDVAGMRTQIIANAEILFPISKISEDFGQGCPITELFVVVVRENKQYRALALTQRPARGYMPVEKTLFLRGEPANSMAGAFKKLLVHTCDLLAISTHVFLKE</sequence>
<evidence type="ECO:0000313" key="3">
    <source>
        <dbReference type="Proteomes" id="UP001305779"/>
    </source>
</evidence>
<accession>A0ABR0ETV7</accession>
<evidence type="ECO:0000256" key="1">
    <source>
        <dbReference type="SAM" id="MobiDB-lite"/>
    </source>
</evidence>
<comment type="caution">
    <text evidence="2">The sequence shown here is derived from an EMBL/GenBank/DDBJ whole genome shotgun (WGS) entry which is preliminary data.</text>
</comment>
<gene>
    <name evidence="2" type="ORF">PRZ48_003017</name>
</gene>
<name>A0ABR0ETV7_ZASCE</name>
<dbReference type="EMBL" id="JAXOVC010000002">
    <property type="protein sequence ID" value="KAK4505054.1"/>
    <property type="molecule type" value="Genomic_DNA"/>
</dbReference>
<organism evidence="2 3">
    <name type="scientific">Zasmidium cellare</name>
    <name type="common">Wine cellar mold</name>
    <name type="synonym">Racodium cellare</name>
    <dbReference type="NCBI Taxonomy" id="395010"/>
    <lineage>
        <taxon>Eukaryota</taxon>
        <taxon>Fungi</taxon>
        <taxon>Dikarya</taxon>
        <taxon>Ascomycota</taxon>
        <taxon>Pezizomycotina</taxon>
        <taxon>Dothideomycetes</taxon>
        <taxon>Dothideomycetidae</taxon>
        <taxon>Mycosphaerellales</taxon>
        <taxon>Mycosphaerellaceae</taxon>
        <taxon>Zasmidium</taxon>
    </lineage>
</organism>
<keyword evidence="3" id="KW-1185">Reference proteome</keyword>
<evidence type="ECO:0000313" key="2">
    <source>
        <dbReference type="EMBL" id="KAK4505054.1"/>
    </source>
</evidence>
<dbReference type="Proteomes" id="UP001305779">
    <property type="component" value="Unassembled WGS sequence"/>
</dbReference>
<proteinExistence type="predicted"/>
<feature type="region of interest" description="Disordered" evidence="1">
    <location>
        <begin position="1"/>
        <end position="26"/>
    </location>
</feature>